<evidence type="ECO:0000256" key="1">
    <source>
        <dbReference type="ARBA" id="ARBA00012493"/>
    </source>
</evidence>
<dbReference type="InterPro" id="IPR051083">
    <property type="entry name" value="GrpII_Intron_Splice-Mob/Def"/>
</dbReference>
<dbReference type="SUPFAM" id="SSF56672">
    <property type="entry name" value="DNA/RNA polymerases"/>
    <property type="match status" value="1"/>
</dbReference>
<dbReference type="EC" id="2.7.7.49" evidence="1"/>
<keyword evidence="5" id="KW-0460">Magnesium</keyword>
<evidence type="ECO:0000256" key="7">
    <source>
        <dbReference type="ARBA" id="ARBA00023118"/>
    </source>
</evidence>
<protein>
    <recommendedName>
        <fullName evidence="1">RNA-directed DNA polymerase</fullName>
        <ecNumber evidence="1">2.7.7.49</ecNumber>
    </recommendedName>
</protein>
<dbReference type="InterPro" id="IPR000477">
    <property type="entry name" value="RT_dom"/>
</dbReference>
<dbReference type="CDD" id="cd03487">
    <property type="entry name" value="RT_Bac_retron_II"/>
    <property type="match status" value="1"/>
</dbReference>
<dbReference type="Proteomes" id="UP000076104">
    <property type="component" value="Chromosome"/>
</dbReference>
<evidence type="ECO:0000256" key="4">
    <source>
        <dbReference type="ARBA" id="ARBA00022723"/>
    </source>
</evidence>
<evidence type="ECO:0000256" key="2">
    <source>
        <dbReference type="ARBA" id="ARBA00022679"/>
    </source>
</evidence>
<evidence type="ECO:0000313" key="12">
    <source>
        <dbReference type="Proteomes" id="UP000076104"/>
    </source>
</evidence>
<dbReference type="RefSeq" id="WP_084387288.1">
    <property type="nucleotide sequence ID" value="NZ_CP014945.1"/>
</dbReference>
<dbReference type="GeneID" id="33060565"/>
<organism evidence="11 12">
    <name type="scientific">Psychrobacter alimentarius</name>
    <dbReference type="NCBI Taxonomy" id="261164"/>
    <lineage>
        <taxon>Bacteria</taxon>
        <taxon>Pseudomonadati</taxon>
        <taxon>Pseudomonadota</taxon>
        <taxon>Gammaproteobacteria</taxon>
        <taxon>Moraxellales</taxon>
        <taxon>Moraxellaceae</taxon>
        <taxon>Psychrobacter</taxon>
    </lineage>
</organism>
<dbReference type="PRINTS" id="PR00866">
    <property type="entry name" value="RNADNAPOLMS"/>
</dbReference>
<keyword evidence="12" id="KW-1185">Reference proteome</keyword>
<evidence type="ECO:0000256" key="8">
    <source>
        <dbReference type="ARBA" id="ARBA00034120"/>
    </source>
</evidence>
<dbReference type="PANTHER" id="PTHR34047">
    <property type="entry name" value="NUCLEAR INTRON MATURASE 1, MITOCHONDRIAL-RELATED"/>
    <property type="match status" value="1"/>
</dbReference>
<keyword evidence="4" id="KW-0479">Metal-binding</keyword>
<dbReference type="Pfam" id="PF00078">
    <property type="entry name" value="RVT_1"/>
    <property type="match status" value="1"/>
</dbReference>
<name>A0ABN4N1W4_9GAMM</name>
<evidence type="ECO:0000256" key="9">
    <source>
        <dbReference type="ARBA" id="ARBA00048173"/>
    </source>
</evidence>
<evidence type="ECO:0000256" key="6">
    <source>
        <dbReference type="ARBA" id="ARBA00022918"/>
    </source>
</evidence>
<sequence length="475" mass="53973">MTTPNNQQTDYISPTPTMTPAERQWQKLWQDIEDAGGRYQYIQQQMLQHGFMVERKPIDTMSPKERERYKKSLKKEAAEEKTLKKMAWQAYKAQHIVYLGRHIYWSDDTSIDKWDAKDASNRLIENKLPLISKHTQLASAVNLTVPQLKGLCYQREVATNIPYTHFTINKRNGTPRQIWSPIPRLKFVQHWILENILNNLMTHGAAHGFVRGKSIITNAAVHTNSTLLIKLDVKDFFPSVHWRRVKGVFRHAGYPEQIATLLALLCTESPRQMVQQNGKTYYVALSDRALPQGAPTSPALTNIVCVNLDRRLTGLADKMGLRYCRYADDLTFSLPANSNSTKNTVQPADHNQLIGQLLGSVHKVLREEGFNLNNDKTRVIRMGNQHTVTGMVVNGEGVPRVPRKIKRMLRASLHNLASDHLLRDGETLETLSGYAAWIASAEPELGQRYLKKIEALRDQGKLSEAKSHTKADVVA</sequence>
<dbReference type="InterPro" id="IPR043502">
    <property type="entry name" value="DNA/RNA_pol_sf"/>
</dbReference>
<proteinExistence type="inferred from homology"/>
<dbReference type="PANTHER" id="PTHR34047:SF7">
    <property type="entry name" value="RNA-DIRECTED DNA POLYMERASE"/>
    <property type="match status" value="1"/>
</dbReference>
<dbReference type="PROSITE" id="PS50878">
    <property type="entry name" value="RT_POL"/>
    <property type="match status" value="1"/>
</dbReference>
<keyword evidence="3" id="KW-0548">Nucleotidyltransferase</keyword>
<dbReference type="EMBL" id="CP014945">
    <property type="protein sequence ID" value="AMT96969.1"/>
    <property type="molecule type" value="Genomic_DNA"/>
</dbReference>
<dbReference type="GO" id="GO:0003964">
    <property type="term" value="F:RNA-directed DNA polymerase activity"/>
    <property type="evidence" value="ECO:0007669"/>
    <property type="project" value="UniProtKB-KW"/>
</dbReference>
<evidence type="ECO:0000259" key="10">
    <source>
        <dbReference type="PROSITE" id="PS50878"/>
    </source>
</evidence>
<evidence type="ECO:0000256" key="5">
    <source>
        <dbReference type="ARBA" id="ARBA00022842"/>
    </source>
</evidence>
<evidence type="ECO:0000313" key="11">
    <source>
        <dbReference type="EMBL" id="AMT96969.1"/>
    </source>
</evidence>
<evidence type="ECO:0000256" key="3">
    <source>
        <dbReference type="ARBA" id="ARBA00022695"/>
    </source>
</evidence>
<keyword evidence="6 11" id="KW-0695">RNA-directed DNA polymerase</keyword>
<keyword evidence="2" id="KW-0808">Transferase</keyword>
<comment type="similarity">
    <text evidence="8">Belongs to the bacterial reverse transcriptase family.</text>
</comment>
<accession>A0ABN4N1W4</accession>
<gene>
    <name evidence="11" type="ORF">A3K91_1365</name>
</gene>
<comment type="catalytic activity">
    <reaction evidence="9">
        <text>DNA(n) + a 2'-deoxyribonucleoside 5'-triphosphate = DNA(n+1) + diphosphate</text>
        <dbReference type="Rhea" id="RHEA:22508"/>
        <dbReference type="Rhea" id="RHEA-COMP:17339"/>
        <dbReference type="Rhea" id="RHEA-COMP:17340"/>
        <dbReference type="ChEBI" id="CHEBI:33019"/>
        <dbReference type="ChEBI" id="CHEBI:61560"/>
        <dbReference type="ChEBI" id="CHEBI:173112"/>
        <dbReference type="EC" id="2.7.7.49"/>
    </reaction>
</comment>
<dbReference type="InterPro" id="IPR000123">
    <property type="entry name" value="Reverse_transcriptase_msDNA"/>
</dbReference>
<keyword evidence="7" id="KW-0051">Antiviral defense</keyword>
<feature type="domain" description="Reverse transcriptase" evidence="10">
    <location>
        <begin position="149"/>
        <end position="393"/>
    </location>
</feature>
<reference evidence="11 12" key="1">
    <citation type="submission" date="2016-03" db="EMBL/GenBank/DDBJ databases">
        <title>Genome sequencing of Psychrobacter alimentarius PAMC 27889.</title>
        <authorList>
            <person name="Lee J."/>
            <person name="Kim O.-S."/>
        </authorList>
    </citation>
    <scope>NUCLEOTIDE SEQUENCE [LARGE SCALE GENOMIC DNA]</scope>
    <source>
        <strain evidence="11 12">PAMC 27889</strain>
    </source>
</reference>